<reference evidence="8 9" key="1">
    <citation type="submission" date="2012-06" db="EMBL/GenBank/DDBJ databases">
        <title>The complete chromosome of genome of Turneriella parva DSM 21527.</title>
        <authorList>
            <consortium name="US DOE Joint Genome Institute (JGI-PGF)"/>
            <person name="Lucas S."/>
            <person name="Han J."/>
            <person name="Lapidus A."/>
            <person name="Bruce D."/>
            <person name="Goodwin L."/>
            <person name="Pitluck S."/>
            <person name="Peters L."/>
            <person name="Kyrpides N."/>
            <person name="Mavromatis K."/>
            <person name="Ivanova N."/>
            <person name="Mikhailova N."/>
            <person name="Chertkov O."/>
            <person name="Detter J.C."/>
            <person name="Tapia R."/>
            <person name="Han C."/>
            <person name="Land M."/>
            <person name="Hauser L."/>
            <person name="Markowitz V."/>
            <person name="Cheng J.-F."/>
            <person name="Hugenholtz P."/>
            <person name="Woyke T."/>
            <person name="Wu D."/>
            <person name="Gronow S."/>
            <person name="Wellnitz S."/>
            <person name="Brambilla E."/>
            <person name="Klenk H.-P."/>
            <person name="Eisen J.A."/>
        </authorList>
    </citation>
    <scope>NUCLEOTIDE SEQUENCE [LARGE SCALE GENOMIC DNA]</scope>
    <source>
        <strain evidence="9">ATCC BAA-1111 / DSM 21527 / NCTC 11395 / H</strain>
    </source>
</reference>
<protein>
    <submittedName>
        <fullName evidence="8">Auxin Efflux Carrier</fullName>
    </submittedName>
</protein>
<name>I4B2P0_TURPD</name>
<keyword evidence="3" id="KW-1003">Cell membrane</keyword>
<dbReference type="GO" id="GO:0016020">
    <property type="term" value="C:membrane"/>
    <property type="evidence" value="ECO:0007669"/>
    <property type="project" value="UniProtKB-SubCell"/>
</dbReference>
<dbReference type="AlphaFoldDB" id="I4B2P0"/>
<keyword evidence="4 7" id="KW-0812">Transmembrane</keyword>
<evidence type="ECO:0000313" key="8">
    <source>
        <dbReference type="EMBL" id="AFM11547.1"/>
    </source>
</evidence>
<dbReference type="GO" id="GO:0055085">
    <property type="term" value="P:transmembrane transport"/>
    <property type="evidence" value="ECO:0007669"/>
    <property type="project" value="InterPro"/>
</dbReference>
<dbReference type="Proteomes" id="UP000006048">
    <property type="component" value="Chromosome"/>
</dbReference>
<feature type="transmembrane region" description="Helical" evidence="7">
    <location>
        <begin position="153"/>
        <end position="176"/>
    </location>
</feature>
<dbReference type="PATRIC" id="fig|869212.3.peg.869"/>
<sequence length="298" mass="32585">MTVLILIIACFLAGVVLRRLKVFPENAHTVLNTFIIYVSLPALVIKSLRLIPMTPAYFSAALMPWIMFLLAAMLFLALERFKVINRTTALALMITAGLSNTSFVGIPVIEALYGKQYIPVAVIIDQMGTFLLVALVVIPLVDFLRIGEFSLRVAARNLLLFPPFIALLLAFVFQVFRPVETVYAVAERIAETLAPLALVSVGLQWAPGKVKEFGKELALGLTFKLILAPAIIYAFYAAAKYNADLRKIVVLEAAMGPMITGGIIAMQRNLNPPLVAAMLSIGIPLSLLTSLVVKLLFR</sequence>
<evidence type="ECO:0000256" key="2">
    <source>
        <dbReference type="ARBA" id="ARBA00022448"/>
    </source>
</evidence>
<keyword evidence="5 7" id="KW-1133">Transmembrane helix</keyword>
<comment type="subcellular location">
    <subcellularLocation>
        <location evidence="1">Membrane</location>
        <topology evidence="1">Multi-pass membrane protein</topology>
    </subcellularLocation>
</comment>
<feature type="transmembrane region" description="Helical" evidence="7">
    <location>
        <begin position="28"/>
        <end position="45"/>
    </location>
</feature>
<dbReference type="STRING" id="869212.Turpa_0896"/>
<dbReference type="OrthoDB" id="9786183at2"/>
<feature type="transmembrane region" description="Helical" evidence="7">
    <location>
        <begin position="90"/>
        <end position="113"/>
    </location>
</feature>
<evidence type="ECO:0000256" key="1">
    <source>
        <dbReference type="ARBA" id="ARBA00004141"/>
    </source>
</evidence>
<dbReference type="KEGG" id="tpx:Turpa_0896"/>
<keyword evidence="6 7" id="KW-0472">Membrane</keyword>
<evidence type="ECO:0000256" key="5">
    <source>
        <dbReference type="ARBA" id="ARBA00022989"/>
    </source>
</evidence>
<feature type="transmembrane region" description="Helical" evidence="7">
    <location>
        <begin position="274"/>
        <end position="297"/>
    </location>
</feature>
<feature type="transmembrane region" description="Helical" evidence="7">
    <location>
        <begin position="120"/>
        <end position="141"/>
    </location>
</feature>
<feature type="transmembrane region" description="Helical" evidence="7">
    <location>
        <begin position="248"/>
        <end position="268"/>
    </location>
</feature>
<gene>
    <name evidence="8" type="ordered locus">Turpa_0896</name>
</gene>
<dbReference type="HOGENOM" id="CLU_056175_5_0_12"/>
<dbReference type="InterPro" id="IPR004776">
    <property type="entry name" value="Mem_transp_PIN-like"/>
</dbReference>
<dbReference type="Pfam" id="PF03547">
    <property type="entry name" value="Mem_trans"/>
    <property type="match status" value="2"/>
</dbReference>
<organism evidence="8 9">
    <name type="scientific">Turneriella parva (strain ATCC BAA-1111 / DSM 21527 / NCTC 11395 / H)</name>
    <name type="common">Leptospira parva</name>
    <dbReference type="NCBI Taxonomy" id="869212"/>
    <lineage>
        <taxon>Bacteria</taxon>
        <taxon>Pseudomonadati</taxon>
        <taxon>Spirochaetota</taxon>
        <taxon>Spirochaetia</taxon>
        <taxon>Leptospirales</taxon>
        <taxon>Leptospiraceae</taxon>
        <taxon>Turneriella</taxon>
    </lineage>
</organism>
<evidence type="ECO:0000256" key="6">
    <source>
        <dbReference type="ARBA" id="ARBA00023136"/>
    </source>
</evidence>
<dbReference type="PANTHER" id="PTHR36838">
    <property type="entry name" value="AUXIN EFFLUX CARRIER FAMILY PROTEIN"/>
    <property type="match status" value="1"/>
</dbReference>
<evidence type="ECO:0000256" key="4">
    <source>
        <dbReference type="ARBA" id="ARBA00022692"/>
    </source>
</evidence>
<evidence type="ECO:0000313" key="9">
    <source>
        <dbReference type="Proteomes" id="UP000006048"/>
    </source>
</evidence>
<proteinExistence type="predicted"/>
<keyword evidence="2" id="KW-0813">Transport</keyword>
<keyword evidence="9" id="KW-1185">Reference proteome</keyword>
<evidence type="ECO:0000256" key="7">
    <source>
        <dbReference type="SAM" id="Phobius"/>
    </source>
</evidence>
<dbReference type="EMBL" id="CP002959">
    <property type="protein sequence ID" value="AFM11547.1"/>
    <property type="molecule type" value="Genomic_DNA"/>
</dbReference>
<dbReference type="RefSeq" id="WP_014802065.1">
    <property type="nucleotide sequence ID" value="NC_018020.1"/>
</dbReference>
<feature type="transmembrane region" description="Helical" evidence="7">
    <location>
        <begin position="217"/>
        <end position="236"/>
    </location>
</feature>
<evidence type="ECO:0000256" key="3">
    <source>
        <dbReference type="ARBA" id="ARBA00022475"/>
    </source>
</evidence>
<dbReference type="PANTHER" id="PTHR36838:SF1">
    <property type="entry name" value="SLR1864 PROTEIN"/>
    <property type="match status" value="1"/>
</dbReference>
<feature type="transmembrane region" description="Helical" evidence="7">
    <location>
        <begin position="57"/>
        <end position="78"/>
    </location>
</feature>
<accession>I4B2P0</accession>